<accession>A0A2U2JCZ4</accession>
<dbReference type="EMBL" id="QFFG01000002">
    <property type="protein sequence ID" value="PWG06206.1"/>
    <property type="molecule type" value="Genomic_DNA"/>
</dbReference>
<proteinExistence type="predicted"/>
<dbReference type="OrthoDB" id="1374498at2"/>
<dbReference type="RefSeq" id="WP_109404537.1">
    <property type="nucleotide sequence ID" value="NZ_QFFG01000002.1"/>
</dbReference>
<dbReference type="AlphaFoldDB" id="A0A2U2JCZ4"/>
<dbReference type="PROSITE" id="PS51257">
    <property type="entry name" value="PROKAR_LIPOPROTEIN"/>
    <property type="match status" value="1"/>
</dbReference>
<dbReference type="Proteomes" id="UP000245670">
    <property type="component" value="Unassembled WGS sequence"/>
</dbReference>
<organism evidence="1 2">
    <name type="scientific">Polaribacter aquimarinus</name>
    <dbReference type="NCBI Taxonomy" id="2100726"/>
    <lineage>
        <taxon>Bacteria</taxon>
        <taxon>Pseudomonadati</taxon>
        <taxon>Bacteroidota</taxon>
        <taxon>Flavobacteriia</taxon>
        <taxon>Flavobacteriales</taxon>
        <taxon>Flavobacteriaceae</taxon>
    </lineage>
</organism>
<keyword evidence="2" id="KW-1185">Reference proteome</keyword>
<name>A0A2U2JCZ4_9FLAO</name>
<evidence type="ECO:0000313" key="1">
    <source>
        <dbReference type="EMBL" id="PWG06206.1"/>
    </source>
</evidence>
<reference evidence="1 2" key="1">
    <citation type="submission" date="2018-05" db="EMBL/GenBank/DDBJ databases">
        <title>Polaribacter aquimarinus sp. nov., isolated from sediment in a sediment of sea.</title>
        <authorList>
            <person name="Lu D."/>
        </authorList>
    </citation>
    <scope>NUCLEOTIDE SEQUENCE [LARGE SCALE GENOMIC DNA]</scope>
    <source>
        <strain evidence="1 2">ZY113</strain>
    </source>
</reference>
<protein>
    <recommendedName>
        <fullName evidence="3">Lipoprotein</fullName>
    </recommendedName>
</protein>
<gene>
    <name evidence="1" type="ORF">DIS07_07205</name>
</gene>
<sequence length="224" mass="26327">MKINFIIISLLFLIGISCKTNEKKDISENKIKIEWVENLNGDFSFKEKWSYGDGIYKNQNGELRLDPGMVPEEIGETITRKYDENNRIYKDSLAEYYKIVDTTHIFHSIKSVANVYESTVYNHFEFKRMENGEIKGETINNVSGYSHLHIKLDNDYCYAWNDFNSFKDLGNHIFDLKNGKIFIDRLLLQKGIIKAVFDFNFNNTLEEKEKLSWKGKIYSKIKAK</sequence>
<evidence type="ECO:0000313" key="2">
    <source>
        <dbReference type="Proteomes" id="UP000245670"/>
    </source>
</evidence>
<comment type="caution">
    <text evidence="1">The sequence shown here is derived from an EMBL/GenBank/DDBJ whole genome shotgun (WGS) entry which is preliminary data.</text>
</comment>
<evidence type="ECO:0008006" key="3">
    <source>
        <dbReference type="Google" id="ProtNLM"/>
    </source>
</evidence>